<feature type="domain" description="Aminopeptidase N-like N-terminal" evidence="12">
    <location>
        <begin position="92"/>
        <end position="192"/>
    </location>
</feature>
<keyword evidence="7" id="KW-0862">Zinc</keyword>
<feature type="domain" description="Peptidase M1 alanyl aminopeptidase C-terminal" evidence="11">
    <location>
        <begin position="544"/>
        <end position="865"/>
    </location>
</feature>
<dbReference type="InterPro" id="IPR024601">
    <property type="entry name" value="Peptidase_M1_pepN_C"/>
</dbReference>
<dbReference type="EMBL" id="UOFE01000002">
    <property type="protein sequence ID" value="VAW50270.1"/>
    <property type="molecule type" value="Genomic_DNA"/>
</dbReference>
<dbReference type="Pfam" id="PF01433">
    <property type="entry name" value="Peptidase_M1"/>
    <property type="match status" value="1"/>
</dbReference>
<dbReference type="GO" id="GO:0016285">
    <property type="term" value="F:alanyl aminopeptidase activity"/>
    <property type="evidence" value="ECO:0007669"/>
    <property type="project" value="UniProtKB-EC"/>
</dbReference>
<dbReference type="FunFam" id="3.30.2010.30:FF:000002">
    <property type="entry name" value="Putative aminopeptidase N"/>
    <property type="match status" value="1"/>
</dbReference>
<keyword evidence="3 13" id="KW-0031">Aminopeptidase</keyword>
<dbReference type="InterPro" id="IPR035414">
    <property type="entry name" value="Peptidase_M1_pepN_Ig-like"/>
</dbReference>
<name>A0A3B0WCY3_9ZZZZ</name>
<dbReference type="Gene3D" id="2.60.40.1840">
    <property type="match status" value="1"/>
</dbReference>
<dbReference type="InterPro" id="IPR012779">
    <property type="entry name" value="Peptidase_M1_pepN"/>
</dbReference>
<dbReference type="AlphaFoldDB" id="A0A3B0WCY3"/>
<dbReference type="InterPro" id="IPR027268">
    <property type="entry name" value="Peptidase_M4/M1_CTD_sf"/>
</dbReference>
<feature type="domain" description="Peptidase M1 membrane alanine aminopeptidase" evidence="9">
    <location>
        <begin position="231"/>
        <end position="445"/>
    </location>
</feature>
<dbReference type="InterPro" id="IPR014782">
    <property type="entry name" value="Peptidase_M1_dom"/>
</dbReference>
<dbReference type="Gene3D" id="1.25.50.10">
    <property type="entry name" value="Peptidase M1, alanyl aminopeptidase, C-terminal domain"/>
    <property type="match status" value="1"/>
</dbReference>
<evidence type="ECO:0000256" key="2">
    <source>
        <dbReference type="ARBA" id="ARBA00010136"/>
    </source>
</evidence>
<evidence type="ECO:0000259" key="12">
    <source>
        <dbReference type="Pfam" id="PF17900"/>
    </source>
</evidence>
<evidence type="ECO:0000259" key="11">
    <source>
        <dbReference type="Pfam" id="PF17432"/>
    </source>
</evidence>
<evidence type="ECO:0000256" key="5">
    <source>
        <dbReference type="ARBA" id="ARBA00022723"/>
    </source>
</evidence>
<dbReference type="Gene3D" id="1.10.390.10">
    <property type="entry name" value="Neutral Protease Domain 2"/>
    <property type="match status" value="1"/>
</dbReference>
<keyword evidence="6 13" id="KW-0378">Hydrolase</keyword>
<evidence type="ECO:0000256" key="4">
    <source>
        <dbReference type="ARBA" id="ARBA00022670"/>
    </source>
</evidence>
<dbReference type="InterPro" id="IPR038438">
    <property type="entry name" value="PepN_Ig-like_sf"/>
</dbReference>
<comment type="similarity">
    <text evidence="2">Belongs to the peptidase M1 family.</text>
</comment>
<dbReference type="Pfam" id="PF11940">
    <property type="entry name" value="DUF3458"/>
    <property type="match status" value="1"/>
</dbReference>
<evidence type="ECO:0000256" key="3">
    <source>
        <dbReference type="ARBA" id="ARBA00022438"/>
    </source>
</evidence>
<evidence type="ECO:0000313" key="13">
    <source>
        <dbReference type="EMBL" id="VAW50270.1"/>
    </source>
</evidence>
<dbReference type="FunFam" id="2.60.40.1730:FF:000005">
    <property type="entry name" value="Aminopeptidase N"/>
    <property type="match status" value="1"/>
</dbReference>
<dbReference type="Gene3D" id="2.60.40.1730">
    <property type="entry name" value="tricorn interacting facor f3 domain"/>
    <property type="match status" value="1"/>
</dbReference>
<dbReference type="InterPro" id="IPR045357">
    <property type="entry name" value="Aminopeptidase_N-like_N"/>
</dbReference>
<evidence type="ECO:0000256" key="7">
    <source>
        <dbReference type="ARBA" id="ARBA00022833"/>
    </source>
</evidence>
<gene>
    <name evidence="13" type="ORF">MNBD_GAMMA05-1315</name>
</gene>
<dbReference type="SUPFAM" id="SSF55486">
    <property type="entry name" value="Metalloproteases ('zincins'), catalytic domain"/>
    <property type="match status" value="1"/>
</dbReference>
<accession>A0A3B0WCY3</accession>
<dbReference type="GO" id="GO:0006508">
    <property type="term" value="P:proteolysis"/>
    <property type="evidence" value="ECO:0007669"/>
    <property type="project" value="UniProtKB-KW"/>
</dbReference>
<dbReference type="EC" id="3.4.11.2" evidence="13"/>
<evidence type="ECO:0000259" key="9">
    <source>
        <dbReference type="Pfam" id="PF01433"/>
    </source>
</evidence>
<dbReference type="Pfam" id="PF17900">
    <property type="entry name" value="Peptidase_M1_N"/>
    <property type="match status" value="1"/>
</dbReference>
<dbReference type="PANTHER" id="PTHR46322">
    <property type="entry name" value="PUROMYCIN-SENSITIVE AMINOPEPTIDASE"/>
    <property type="match status" value="1"/>
</dbReference>
<keyword evidence="5" id="KW-0479">Metal-binding</keyword>
<reference evidence="13" key="1">
    <citation type="submission" date="2018-06" db="EMBL/GenBank/DDBJ databases">
        <authorList>
            <person name="Zhirakovskaya E."/>
        </authorList>
    </citation>
    <scope>NUCLEOTIDE SEQUENCE</scope>
</reference>
<sequence length="865" mass="99083">MKDLDQPSKTIYLSEYQKPDFLINQVNLTFELSEEQTRVLSNLQLTRQTEDESCSLVLMGECLELGELKVDGILIGNESYKVTEKELILSNIPNSFTLEIETFLKPQENFSLEGLYKSSGNYCTQCEAEGFRKITYFLDRPDVMALFTTTIIADKKKYPVLLSNGNPVDVGENSDGTHWAKWQDPHKKPCYLFALVAGDLAYIEDYYETMNGCNVQCRIYVEHHNIDKCDFAMSSLKKSMQWDEETFGREYDLDVYNIVAVDDFNMGAMENKGLNVFNSKYVLAKQDTATDTDFMGIEGVIGHEYFHNWSGNRVTCRDWFQLTLKEGLTVFRDQQFTADMNAAAPKRIDDVNILRTVQFAEDAGPMAHPIQPDSYQEINNFYTVTVYNKGAEIIRMIYTLLGVEKFRQGMDLYFDRHDGQAVTVEEFVGAMEDASGVDLKQFRRWYKQSGTPEITVKENYDADNKVYTLTLSQSTPATPGQDEKLPFHIPVKIGLNMESTDNSVVLNLIDGEQQFEFSDIQEKPMLSILQGYSAPVKLNFNRNDEELAYSMAHEKDEFNRWEAGQCLSTRLILSMVESINNNNPLVLPDYYIDACRATLQDHKCDKSLIARALTLPSLNYIGEMMPAIDVNAIHKAKEFIHATLANKLEAEFIQTYQDNIQQQYDLSSTAMGERFLRNQALSYLMYAEDTGEKLAIQQYQSADNMTDQMAAFRALVHHNTSVVDETIDKFFQQWKHDNLVMDKWFTVQATIPHTSAKARVEKLFEHSDFDIKNPNRVRSLLGAFCSANPLCFHDVDGFGYHLLGQYIEKIDAMNPQIASRLCGPLTRWKRYSEFRQELMKAELQRLISLSGLSNDVTEMVEKSLK</sequence>
<organism evidence="13">
    <name type="scientific">hydrothermal vent metagenome</name>
    <dbReference type="NCBI Taxonomy" id="652676"/>
    <lineage>
        <taxon>unclassified sequences</taxon>
        <taxon>metagenomes</taxon>
        <taxon>ecological metagenomes</taxon>
    </lineage>
</organism>
<dbReference type="FunFam" id="2.60.40.1840:FF:000001">
    <property type="entry name" value="Aminopeptidase N"/>
    <property type="match status" value="1"/>
</dbReference>
<keyword evidence="8" id="KW-0482">Metalloprotease</keyword>
<protein>
    <submittedName>
        <fullName evidence="13">Membrane alanine aminopeptidase N</fullName>
        <ecNumber evidence="13">3.4.11.2</ecNumber>
    </submittedName>
</protein>
<dbReference type="GO" id="GO:0008270">
    <property type="term" value="F:zinc ion binding"/>
    <property type="evidence" value="ECO:0007669"/>
    <property type="project" value="InterPro"/>
</dbReference>
<dbReference type="Pfam" id="PF17432">
    <property type="entry name" value="DUF3458_C"/>
    <property type="match status" value="1"/>
</dbReference>
<evidence type="ECO:0000256" key="1">
    <source>
        <dbReference type="ARBA" id="ARBA00001947"/>
    </source>
</evidence>
<dbReference type="PANTHER" id="PTHR46322:SF1">
    <property type="entry name" value="PUROMYCIN-SENSITIVE AMINOPEPTIDASE"/>
    <property type="match status" value="1"/>
</dbReference>
<evidence type="ECO:0000256" key="6">
    <source>
        <dbReference type="ARBA" id="ARBA00022801"/>
    </source>
</evidence>
<keyword evidence="4" id="KW-0645">Protease</keyword>
<proteinExistence type="inferred from homology"/>
<evidence type="ECO:0000259" key="10">
    <source>
        <dbReference type="Pfam" id="PF11940"/>
    </source>
</evidence>
<dbReference type="FunFam" id="1.10.390.10:FF:000002">
    <property type="entry name" value="Aminopeptidase N"/>
    <property type="match status" value="1"/>
</dbReference>
<dbReference type="InterPro" id="IPR001930">
    <property type="entry name" value="Peptidase_M1"/>
</dbReference>
<dbReference type="SUPFAM" id="SSF63737">
    <property type="entry name" value="Leukotriene A4 hydrolase N-terminal domain"/>
    <property type="match status" value="1"/>
</dbReference>
<dbReference type="NCBIfam" id="TIGR02414">
    <property type="entry name" value="pepN_proteo"/>
    <property type="match status" value="1"/>
</dbReference>
<comment type="cofactor">
    <cofactor evidence="1">
        <name>Zn(2+)</name>
        <dbReference type="ChEBI" id="CHEBI:29105"/>
    </cofactor>
</comment>
<dbReference type="CDD" id="cd09600">
    <property type="entry name" value="M1_APN"/>
    <property type="match status" value="1"/>
</dbReference>
<dbReference type="InterPro" id="IPR042097">
    <property type="entry name" value="Aminopeptidase_N-like_N_sf"/>
</dbReference>
<evidence type="ECO:0000256" key="8">
    <source>
        <dbReference type="ARBA" id="ARBA00023049"/>
    </source>
</evidence>
<dbReference type="GO" id="GO:0008237">
    <property type="term" value="F:metallopeptidase activity"/>
    <property type="evidence" value="ECO:0007669"/>
    <property type="project" value="UniProtKB-KW"/>
</dbReference>
<dbReference type="PRINTS" id="PR00756">
    <property type="entry name" value="ALADIPTASE"/>
</dbReference>
<feature type="domain" description="Peptidase M1 alanyl aminopeptidase Ig-like fold" evidence="10">
    <location>
        <begin position="450"/>
        <end position="540"/>
    </location>
</feature>
<dbReference type="InterPro" id="IPR037144">
    <property type="entry name" value="Peptidase_M1_pepN_C_sf"/>
</dbReference>
<dbReference type="Gene3D" id="3.30.2010.30">
    <property type="match status" value="1"/>
</dbReference>